<sequence>MISSFVQKLVLIVIFIAISCETKYNCDYSCLTKTYSYKDVDKDVASVTFTAKQVNGVNYLTINLVGYNIKESEYQQVSVSINSRSDSNKYICDRNANGSTGAYFNGPESQIISGSSKYQSHTLYCSWTMSRLDSVWPTNSIGIGLDLESNSRYGIMLSNTDQNFMVAANIEDLPIYQMKFLNCCNKVYGNDKVQLFVRQTDNSNDFNIFILSESLSPAYYTSVKLTGTDSSQLGFECYFTRNWAVGHLEMDGESTSIDTQISNKNFLTGKLCSWSIPLSINSTIGYYDTRDRVYDLKISVNEKNVYTDKGIPLKG</sequence>
<reference evidence="2" key="2">
    <citation type="submission" date="2015-06" db="UniProtKB">
        <authorList>
            <consortium name="EnsemblMetazoa"/>
        </authorList>
    </citation>
    <scope>IDENTIFICATION</scope>
</reference>
<organism evidence="2 3">
    <name type="scientific">Tetranychus urticae</name>
    <name type="common">Two-spotted spider mite</name>
    <dbReference type="NCBI Taxonomy" id="32264"/>
    <lineage>
        <taxon>Eukaryota</taxon>
        <taxon>Metazoa</taxon>
        <taxon>Ecdysozoa</taxon>
        <taxon>Arthropoda</taxon>
        <taxon>Chelicerata</taxon>
        <taxon>Arachnida</taxon>
        <taxon>Acari</taxon>
        <taxon>Acariformes</taxon>
        <taxon>Trombidiformes</taxon>
        <taxon>Prostigmata</taxon>
        <taxon>Eleutherengona</taxon>
        <taxon>Raphignathae</taxon>
        <taxon>Tetranychoidea</taxon>
        <taxon>Tetranychidae</taxon>
        <taxon>Tetranychus</taxon>
    </lineage>
</organism>
<accession>T1L2N9</accession>
<dbReference type="HOGENOM" id="CLU_061269_1_0_1"/>
<feature type="chain" id="PRO_5004592171" description="CUB domain-containing protein" evidence="1">
    <location>
        <begin position="23"/>
        <end position="315"/>
    </location>
</feature>
<evidence type="ECO:0000256" key="1">
    <source>
        <dbReference type="SAM" id="SignalP"/>
    </source>
</evidence>
<dbReference type="EMBL" id="CAEY01000951">
    <property type="status" value="NOT_ANNOTATED_CDS"/>
    <property type="molecule type" value="Genomic_DNA"/>
</dbReference>
<evidence type="ECO:0000313" key="2">
    <source>
        <dbReference type="EnsemblMetazoa" id="tetur33g01630.1"/>
    </source>
</evidence>
<dbReference type="Proteomes" id="UP000015104">
    <property type="component" value="Unassembled WGS sequence"/>
</dbReference>
<evidence type="ECO:0008006" key="4">
    <source>
        <dbReference type="Google" id="ProtNLM"/>
    </source>
</evidence>
<name>T1L2N9_TETUR</name>
<dbReference type="EnsemblMetazoa" id="tetur33g01630.1">
    <property type="protein sequence ID" value="tetur33g01630.1"/>
    <property type="gene ID" value="tetur33g01630"/>
</dbReference>
<feature type="signal peptide" evidence="1">
    <location>
        <begin position="1"/>
        <end position="22"/>
    </location>
</feature>
<evidence type="ECO:0000313" key="3">
    <source>
        <dbReference type="Proteomes" id="UP000015104"/>
    </source>
</evidence>
<dbReference type="AlphaFoldDB" id="T1L2N9"/>
<protein>
    <recommendedName>
        <fullName evidence="4">CUB domain-containing protein</fullName>
    </recommendedName>
</protein>
<proteinExistence type="predicted"/>
<keyword evidence="1" id="KW-0732">Signal</keyword>
<keyword evidence="3" id="KW-1185">Reference proteome</keyword>
<reference evidence="3" key="1">
    <citation type="submission" date="2011-08" db="EMBL/GenBank/DDBJ databases">
        <authorList>
            <person name="Rombauts S."/>
        </authorList>
    </citation>
    <scope>NUCLEOTIDE SEQUENCE</scope>
    <source>
        <strain evidence="3">London</strain>
    </source>
</reference>